<organism evidence="8 9">
    <name type="scientific">Friedmanniomyces endolithicus</name>
    <dbReference type="NCBI Taxonomy" id="329885"/>
    <lineage>
        <taxon>Eukaryota</taxon>
        <taxon>Fungi</taxon>
        <taxon>Dikarya</taxon>
        <taxon>Ascomycota</taxon>
        <taxon>Pezizomycotina</taxon>
        <taxon>Dothideomycetes</taxon>
        <taxon>Dothideomycetidae</taxon>
        <taxon>Mycosphaerellales</taxon>
        <taxon>Teratosphaeriaceae</taxon>
        <taxon>Friedmanniomyces</taxon>
    </lineage>
</organism>
<accession>A0AAN6JUC5</accession>
<evidence type="ECO:0000256" key="7">
    <source>
        <dbReference type="SAM" id="MobiDB-lite"/>
    </source>
</evidence>
<dbReference type="Pfam" id="PF01532">
    <property type="entry name" value="Glyco_hydro_47"/>
    <property type="match status" value="1"/>
</dbReference>
<evidence type="ECO:0000256" key="3">
    <source>
        <dbReference type="ARBA" id="ARBA00007658"/>
    </source>
</evidence>
<evidence type="ECO:0000256" key="4">
    <source>
        <dbReference type="ARBA" id="ARBA00022801"/>
    </source>
</evidence>
<dbReference type="GO" id="GO:0016020">
    <property type="term" value="C:membrane"/>
    <property type="evidence" value="ECO:0007669"/>
    <property type="project" value="InterPro"/>
</dbReference>
<dbReference type="EC" id="3.2.1.-" evidence="6"/>
<feature type="compositionally biased region" description="Basic and acidic residues" evidence="7">
    <location>
        <begin position="21"/>
        <end position="35"/>
    </location>
</feature>
<sequence>YPVAGPLAQLPTGPPQKLPRAQHEFQKESEDHAKTRKERQAAVRRSFQRCWYAYEQHAWGHDELAPLSGGAKDGFGGWAATLVDNLDTLWIMGMNEDFTKAVEAAVNIDLGVSTTETINVFETTIRHLGGFLSAYDMSGDVRLLEKAKEFGEMLLK</sequence>
<feature type="non-terminal residue" evidence="8">
    <location>
        <position position="1"/>
    </location>
</feature>
<dbReference type="PRINTS" id="PR00747">
    <property type="entry name" value="GLYHDRLASE47"/>
</dbReference>
<comment type="cofactor">
    <cofactor evidence="1">
        <name>Ca(2+)</name>
        <dbReference type="ChEBI" id="CHEBI:29108"/>
    </cofactor>
</comment>
<comment type="pathway">
    <text evidence="2">Protein modification; protein glycosylation.</text>
</comment>
<name>A0AAN6JUC5_9PEZI</name>
<feature type="region of interest" description="Disordered" evidence="7">
    <location>
        <begin position="1"/>
        <end position="35"/>
    </location>
</feature>
<dbReference type="GO" id="GO:0005975">
    <property type="term" value="P:carbohydrate metabolic process"/>
    <property type="evidence" value="ECO:0007669"/>
    <property type="project" value="InterPro"/>
</dbReference>
<evidence type="ECO:0000256" key="1">
    <source>
        <dbReference type="ARBA" id="ARBA00001913"/>
    </source>
</evidence>
<keyword evidence="6" id="KW-0326">Glycosidase</keyword>
<evidence type="ECO:0000256" key="6">
    <source>
        <dbReference type="RuleBase" id="RU361193"/>
    </source>
</evidence>
<proteinExistence type="inferred from homology"/>
<evidence type="ECO:0000256" key="5">
    <source>
        <dbReference type="ARBA" id="ARBA00023157"/>
    </source>
</evidence>
<dbReference type="Proteomes" id="UP001175353">
    <property type="component" value="Unassembled WGS sequence"/>
</dbReference>
<keyword evidence="9" id="KW-1185">Reference proteome</keyword>
<comment type="similarity">
    <text evidence="3 6">Belongs to the glycosyl hydrolase 47 family.</text>
</comment>
<dbReference type="AlphaFoldDB" id="A0AAN6JUC5"/>
<dbReference type="InterPro" id="IPR012341">
    <property type="entry name" value="6hp_glycosidase-like_sf"/>
</dbReference>
<dbReference type="Gene3D" id="1.50.10.10">
    <property type="match status" value="1"/>
</dbReference>
<dbReference type="InterPro" id="IPR050749">
    <property type="entry name" value="Glycosyl_Hydrolase_47"/>
</dbReference>
<dbReference type="InterPro" id="IPR001382">
    <property type="entry name" value="Glyco_hydro_47"/>
</dbReference>
<dbReference type="SUPFAM" id="SSF48225">
    <property type="entry name" value="Seven-hairpin glycosidases"/>
    <property type="match status" value="1"/>
</dbReference>
<dbReference type="GO" id="GO:0036503">
    <property type="term" value="P:ERAD pathway"/>
    <property type="evidence" value="ECO:0007669"/>
    <property type="project" value="UniProtKB-ARBA"/>
</dbReference>
<dbReference type="PANTHER" id="PTHR11742:SF89">
    <property type="entry name" value="ALPHA-1,2-MANNOSIDASE"/>
    <property type="match status" value="1"/>
</dbReference>
<keyword evidence="5" id="KW-1015">Disulfide bond</keyword>
<keyword evidence="4 6" id="KW-0378">Hydrolase</keyword>
<evidence type="ECO:0000256" key="2">
    <source>
        <dbReference type="ARBA" id="ARBA00004922"/>
    </source>
</evidence>
<dbReference type="GO" id="GO:0004571">
    <property type="term" value="F:mannosyl-oligosaccharide 1,2-alpha-mannosidase activity"/>
    <property type="evidence" value="ECO:0007669"/>
    <property type="project" value="InterPro"/>
</dbReference>
<gene>
    <name evidence="8" type="ORF">LTR91_027101</name>
</gene>
<evidence type="ECO:0000313" key="8">
    <source>
        <dbReference type="EMBL" id="KAK0947947.1"/>
    </source>
</evidence>
<reference evidence="8" key="1">
    <citation type="submission" date="2023-06" db="EMBL/GenBank/DDBJ databases">
        <title>Black Yeasts Isolated from many extreme environments.</title>
        <authorList>
            <person name="Coleine C."/>
            <person name="Stajich J.E."/>
            <person name="Selbmann L."/>
        </authorList>
    </citation>
    <scope>NUCLEOTIDE SEQUENCE</scope>
    <source>
        <strain evidence="8">CCFEE 5200</strain>
    </source>
</reference>
<dbReference type="GO" id="GO:0005509">
    <property type="term" value="F:calcium ion binding"/>
    <property type="evidence" value="ECO:0007669"/>
    <property type="project" value="InterPro"/>
</dbReference>
<comment type="caution">
    <text evidence="8">The sequence shown here is derived from an EMBL/GenBank/DDBJ whole genome shotgun (WGS) entry which is preliminary data.</text>
</comment>
<dbReference type="GO" id="GO:0005783">
    <property type="term" value="C:endoplasmic reticulum"/>
    <property type="evidence" value="ECO:0007669"/>
    <property type="project" value="TreeGrafter"/>
</dbReference>
<protein>
    <recommendedName>
        <fullName evidence="6">alpha-1,2-Mannosidase</fullName>
        <ecNumber evidence="6">3.2.1.-</ecNumber>
    </recommendedName>
</protein>
<evidence type="ECO:0000313" key="9">
    <source>
        <dbReference type="Proteomes" id="UP001175353"/>
    </source>
</evidence>
<dbReference type="InterPro" id="IPR036026">
    <property type="entry name" value="Seven-hairpin_glycosidases"/>
</dbReference>
<dbReference type="EMBL" id="JAUJLE010002088">
    <property type="protein sequence ID" value="KAK0947947.1"/>
    <property type="molecule type" value="Genomic_DNA"/>
</dbReference>
<feature type="non-terminal residue" evidence="8">
    <location>
        <position position="156"/>
    </location>
</feature>
<dbReference type="PANTHER" id="PTHR11742">
    <property type="entry name" value="MANNOSYL-OLIGOSACCHARIDE ALPHA-1,2-MANNOSIDASE-RELATED"/>
    <property type="match status" value="1"/>
</dbReference>